<name>A0A256IQM6_HALEZ</name>
<accession>A0A256IQM6</accession>
<sequence length="65" mass="7526">MRLFVNETNDYVDPLSELNFACVAIWAFKFISTEFNRIRDDIVVPIAFRIVRMNCDLAFGSSVFS</sequence>
<evidence type="ECO:0000313" key="1">
    <source>
        <dbReference type="EMBL" id="OYR58753.1"/>
    </source>
</evidence>
<comment type="caution">
    <text evidence="1">The sequence shown here is derived from an EMBL/GenBank/DDBJ whole genome shotgun (WGS) entry which is preliminary data.</text>
</comment>
<dbReference type="AlphaFoldDB" id="A0A256IQM6"/>
<dbReference type="EMBL" id="NHOW01000167">
    <property type="protein sequence ID" value="OYR58753.1"/>
    <property type="molecule type" value="Genomic_DNA"/>
</dbReference>
<evidence type="ECO:0000313" key="2">
    <source>
        <dbReference type="Proteomes" id="UP000216409"/>
    </source>
</evidence>
<dbReference type="Proteomes" id="UP000216409">
    <property type="component" value="Unassembled WGS sequence"/>
</dbReference>
<protein>
    <submittedName>
        <fullName evidence="1">Uncharacterized protein</fullName>
    </submittedName>
</protein>
<reference evidence="1 2" key="1">
    <citation type="journal article" date="2014" name="Front. Microbiol.">
        <title>Population and genomic analysis of the genus Halorubrum.</title>
        <authorList>
            <person name="Fullmer M.S."/>
            <person name="Soucy S.M."/>
            <person name="Swithers K.S."/>
            <person name="Makkay A.M."/>
            <person name="Wheeler R."/>
            <person name="Ventosa A."/>
            <person name="Gogarten J.P."/>
            <person name="Papke R.T."/>
        </authorList>
    </citation>
    <scope>NUCLEOTIDE SEQUENCE [LARGE SCALE GENOMIC DNA]</scope>
    <source>
        <strain evidence="1 2">LD3</strain>
    </source>
</reference>
<proteinExistence type="predicted"/>
<organism evidence="1 2">
    <name type="scientific">Halorubrum ezzemoulense</name>
    <name type="common">Halorubrum chaoviator</name>
    <dbReference type="NCBI Taxonomy" id="337243"/>
    <lineage>
        <taxon>Archaea</taxon>
        <taxon>Methanobacteriati</taxon>
        <taxon>Methanobacteriota</taxon>
        <taxon>Stenosarchaea group</taxon>
        <taxon>Halobacteria</taxon>
        <taxon>Halobacteriales</taxon>
        <taxon>Haloferacaceae</taxon>
        <taxon>Halorubrum</taxon>
    </lineage>
</organism>
<gene>
    <name evidence="1" type="ORF">DJ83_14475</name>
</gene>